<dbReference type="EMBL" id="MU003514">
    <property type="protein sequence ID" value="KAF2468710.1"/>
    <property type="molecule type" value="Genomic_DNA"/>
</dbReference>
<keyword evidence="2" id="KW-1185">Reference proteome</keyword>
<gene>
    <name evidence="1" type="ORF">BDR25DRAFT_304724</name>
</gene>
<name>A0ACB6QRI7_9PLEO</name>
<evidence type="ECO:0000313" key="1">
    <source>
        <dbReference type="EMBL" id="KAF2468710.1"/>
    </source>
</evidence>
<sequence length="231" mass="25518">MKEGGKEGSEVMGGLKRFVGPCKRLGEKEEDKTATMLRLFRYEGWEEKVVAERHADLGLLSFVIGSTPGLEVWNGTHFIPIEKSYNSPCATLLSGRQLQRLTNYRYPAGGHRVVSYGKPTNHVPASASPAAEHVGGVGGGEVDAVESNYRFSIVFVLRAHEPIIVDTDALTTEITGVWKEKDRIRGITAGEMYAEIRATHFNINTGLKERDEQRRKVAERKRMEMGVSGAG</sequence>
<protein>
    <submittedName>
        <fullName evidence="1">Uncharacterized protein</fullName>
    </submittedName>
</protein>
<proteinExistence type="predicted"/>
<evidence type="ECO:0000313" key="2">
    <source>
        <dbReference type="Proteomes" id="UP000799755"/>
    </source>
</evidence>
<dbReference type="Proteomes" id="UP000799755">
    <property type="component" value="Unassembled WGS sequence"/>
</dbReference>
<accession>A0ACB6QRI7</accession>
<organism evidence="1 2">
    <name type="scientific">Lindgomyces ingoldianus</name>
    <dbReference type="NCBI Taxonomy" id="673940"/>
    <lineage>
        <taxon>Eukaryota</taxon>
        <taxon>Fungi</taxon>
        <taxon>Dikarya</taxon>
        <taxon>Ascomycota</taxon>
        <taxon>Pezizomycotina</taxon>
        <taxon>Dothideomycetes</taxon>
        <taxon>Pleosporomycetidae</taxon>
        <taxon>Pleosporales</taxon>
        <taxon>Lindgomycetaceae</taxon>
        <taxon>Lindgomyces</taxon>
    </lineage>
</organism>
<comment type="caution">
    <text evidence="1">The sequence shown here is derived from an EMBL/GenBank/DDBJ whole genome shotgun (WGS) entry which is preliminary data.</text>
</comment>
<reference evidence="1" key="1">
    <citation type="journal article" date="2020" name="Stud. Mycol.">
        <title>101 Dothideomycetes genomes: a test case for predicting lifestyles and emergence of pathogens.</title>
        <authorList>
            <person name="Haridas S."/>
            <person name="Albert R."/>
            <person name="Binder M."/>
            <person name="Bloem J."/>
            <person name="Labutti K."/>
            <person name="Salamov A."/>
            <person name="Andreopoulos B."/>
            <person name="Baker S."/>
            <person name="Barry K."/>
            <person name="Bills G."/>
            <person name="Bluhm B."/>
            <person name="Cannon C."/>
            <person name="Castanera R."/>
            <person name="Culley D."/>
            <person name="Daum C."/>
            <person name="Ezra D."/>
            <person name="Gonzalez J."/>
            <person name="Henrissat B."/>
            <person name="Kuo A."/>
            <person name="Liang C."/>
            <person name="Lipzen A."/>
            <person name="Lutzoni F."/>
            <person name="Magnuson J."/>
            <person name="Mondo S."/>
            <person name="Nolan M."/>
            <person name="Ohm R."/>
            <person name="Pangilinan J."/>
            <person name="Park H.-J."/>
            <person name="Ramirez L."/>
            <person name="Alfaro M."/>
            <person name="Sun H."/>
            <person name="Tritt A."/>
            <person name="Yoshinaga Y."/>
            <person name="Zwiers L.-H."/>
            <person name="Turgeon B."/>
            <person name="Goodwin S."/>
            <person name="Spatafora J."/>
            <person name="Crous P."/>
            <person name="Grigoriev I."/>
        </authorList>
    </citation>
    <scope>NUCLEOTIDE SEQUENCE</scope>
    <source>
        <strain evidence="1">ATCC 200398</strain>
    </source>
</reference>